<evidence type="ECO:0008006" key="3">
    <source>
        <dbReference type="Google" id="ProtNLM"/>
    </source>
</evidence>
<sequence>MRTKAKISLTIDKELHEVIEKTSKTHNIAKSQIAEQAFRLWLRMETEKLMAKGYEEMAEEDRLFADEAFEAQREVIND</sequence>
<dbReference type="Gene3D" id="1.10.1220.10">
    <property type="entry name" value="Met repressor-like"/>
    <property type="match status" value="1"/>
</dbReference>
<reference evidence="1 2" key="1">
    <citation type="submission" date="2024-09" db="EMBL/GenBank/DDBJ databases">
        <title>Laminarin stimulates single cell rates of sulfate reduction while oxygen inhibits transcriptomic activity in coastal marine sediment.</title>
        <authorList>
            <person name="Lindsay M."/>
            <person name="Orcutt B."/>
            <person name="Emerson D."/>
            <person name="Stepanauskas R."/>
            <person name="D'Angelo T."/>
        </authorList>
    </citation>
    <scope>NUCLEOTIDE SEQUENCE [LARGE SCALE GENOMIC DNA]</scope>
    <source>
        <strain evidence="1">SAG AM-311-K15</strain>
    </source>
</reference>
<accession>A0ABV6Z455</accession>
<dbReference type="InterPro" id="IPR013321">
    <property type="entry name" value="Arc_rbn_hlx_hlx"/>
</dbReference>
<dbReference type="EMBL" id="JBHPBY010000450">
    <property type="protein sequence ID" value="MFC1853222.1"/>
    <property type="molecule type" value="Genomic_DNA"/>
</dbReference>
<evidence type="ECO:0000313" key="1">
    <source>
        <dbReference type="EMBL" id="MFC1853222.1"/>
    </source>
</evidence>
<name>A0ABV6Z455_UNCC1</name>
<comment type="caution">
    <text evidence="1">The sequence shown here is derived from an EMBL/GenBank/DDBJ whole genome shotgun (WGS) entry which is preliminary data.</text>
</comment>
<keyword evidence="2" id="KW-1185">Reference proteome</keyword>
<organism evidence="1 2">
    <name type="scientific">candidate division CSSED10-310 bacterium</name>
    <dbReference type="NCBI Taxonomy" id="2855610"/>
    <lineage>
        <taxon>Bacteria</taxon>
        <taxon>Bacteria division CSSED10-310</taxon>
    </lineage>
</organism>
<protein>
    <recommendedName>
        <fullName evidence="3">CopG family transcriptional regulator</fullName>
    </recommendedName>
</protein>
<proteinExistence type="predicted"/>
<gene>
    <name evidence="1" type="ORF">ACFL27_23740</name>
</gene>
<evidence type="ECO:0000313" key="2">
    <source>
        <dbReference type="Proteomes" id="UP001594351"/>
    </source>
</evidence>
<dbReference type="Proteomes" id="UP001594351">
    <property type="component" value="Unassembled WGS sequence"/>
</dbReference>